<proteinExistence type="predicted"/>
<evidence type="ECO:0000313" key="4">
    <source>
        <dbReference type="Proteomes" id="UP000632125"/>
    </source>
</evidence>
<dbReference type="RefSeq" id="WP_190867794.1">
    <property type="nucleotide sequence ID" value="NZ_JACXIY010000059.1"/>
</dbReference>
<feature type="compositionally biased region" description="Low complexity" evidence="1">
    <location>
        <begin position="149"/>
        <end position="160"/>
    </location>
</feature>
<organism evidence="3 4">
    <name type="scientific">Paenibacillus arenilitoris</name>
    <dbReference type="NCBI Taxonomy" id="2772299"/>
    <lineage>
        <taxon>Bacteria</taxon>
        <taxon>Bacillati</taxon>
        <taxon>Bacillota</taxon>
        <taxon>Bacilli</taxon>
        <taxon>Bacillales</taxon>
        <taxon>Paenibacillaceae</taxon>
        <taxon>Paenibacillus</taxon>
    </lineage>
</organism>
<sequence length="191" mass="20808">MDEIDLPADWNNRELPPGASETDGKLTIESARPYQGDHEEIHLVLAGPEWMERWGLDRPLEEGESIEVVGYLNTSDDDVLRPVMFWLADGQGVWQQLTAFPDQPEPAPSAPNHAGENEEEVSPQPAPAENNMENQPHSQPASPEDSAISDESNQSEQAASSATTWLVVGVIIVAAVVAGAFYLIRQGKKNG</sequence>
<evidence type="ECO:0000256" key="1">
    <source>
        <dbReference type="SAM" id="MobiDB-lite"/>
    </source>
</evidence>
<evidence type="ECO:0000313" key="3">
    <source>
        <dbReference type="EMBL" id="MBD2872784.1"/>
    </source>
</evidence>
<dbReference type="AlphaFoldDB" id="A0A927CS79"/>
<evidence type="ECO:0000256" key="2">
    <source>
        <dbReference type="SAM" id="Phobius"/>
    </source>
</evidence>
<keyword evidence="2" id="KW-0812">Transmembrane</keyword>
<reference evidence="3" key="1">
    <citation type="submission" date="2020-09" db="EMBL/GenBank/DDBJ databases">
        <title>A novel bacterium of genus Paenibacillus, isolated from South China Sea.</title>
        <authorList>
            <person name="Huang H."/>
            <person name="Mo K."/>
            <person name="Hu Y."/>
        </authorList>
    </citation>
    <scope>NUCLEOTIDE SEQUENCE</scope>
    <source>
        <strain evidence="3">IB182493</strain>
    </source>
</reference>
<protein>
    <submittedName>
        <fullName evidence="3">Uncharacterized protein</fullName>
    </submittedName>
</protein>
<name>A0A927CS79_9BACL</name>
<keyword evidence="2" id="KW-1133">Transmembrane helix</keyword>
<keyword evidence="4" id="KW-1185">Reference proteome</keyword>
<feature type="region of interest" description="Disordered" evidence="1">
    <location>
        <begin position="1"/>
        <end position="25"/>
    </location>
</feature>
<feature type="compositionally biased region" description="Polar residues" evidence="1">
    <location>
        <begin position="131"/>
        <end position="141"/>
    </location>
</feature>
<dbReference type="Proteomes" id="UP000632125">
    <property type="component" value="Unassembled WGS sequence"/>
</dbReference>
<gene>
    <name evidence="3" type="ORF">IDH41_29910</name>
</gene>
<accession>A0A927CS79</accession>
<feature type="transmembrane region" description="Helical" evidence="2">
    <location>
        <begin position="162"/>
        <end position="184"/>
    </location>
</feature>
<feature type="region of interest" description="Disordered" evidence="1">
    <location>
        <begin position="99"/>
        <end position="160"/>
    </location>
</feature>
<keyword evidence="2" id="KW-0472">Membrane</keyword>
<comment type="caution">
    <text evidence="3">The sequence shown here is derived from an EMBL/GenBank/DDBJ whole genome shotgun (WGS) entry which is preliminary data.</text>
</comment>
<dbReference type="EMBL" id="JACXIY010000059">
    <property type="protein sequence ID" value="MBD2872784.1"/>
    <property type="molecule type" value="Genomic_DNA"/>
</dbReference>